<dbReference type="RefSeq" id="WP_152213708.1">
    <property type="nucleotide sequence ID" value="NZ_WFLN01000009.1"/>
</dbReference>
<gene>
    <name evidence="1" type="ORF">GCL57_12600</name>
</gene>
<organism evidence="1 2">
    <name type="scientific">Fluviispira multicolorata</name>
    <dbReference type="NCBI Taxonomy" id="2654512"/>
    <lineage>
        <taxon>Bacteria</taxon>
        <taxon>Pseudomonadati</taxon>
        <taxon>Bdellovibrionota</taxon>
        <taxon>Oligoflexia</taxon>
        <taxon>Silvanigrellales</taxon>
        <taxon>Silvanigrellaceae</taxon>
        <taxon>Fluviispira</taxon>
    </lineage>
</organism>
<keyword evidence="2" id="KW-1185">Reference proteome</keyword>
<proteinExistence type="predicted"/>
<evidence type="ECO:0000313" key="1">
    <source>
        <dbReference type="EMBL" id="KAB8028557.1"/>
    </source>
</evidence>
<accession>A0A833JBL6</accession>
<dbReference type="EMBL" id="WFLN01000009">
    <property type="protein sequence ID" value="KAB8028557.1"/>
    <property type="molecule type" value="Genomic_DNA"/>
</dbReference>
<evidence type="ECO:0000313" key="2">
    <source>
        <dbReference type="Proteomes" id="UP000442694"/>
    </source>
</evidence>
<dbReference type="AlphaFoldDB" id="A0A833JBL6"/>
<dbReference type="Proteomes" id="UP000442694">
    <property type="component" value="Unassembled WGS sequence"/>
</dbReference>
<sequence>MGLKLLLLAKKCSLIVVGDVPCKFMNRNKKLSGISLDSGIGMFKSMLKYKAVRAASTYKKNSS</sequence>
<name>A0A833JBL6_9BACT</name>
<comment type="caution">
    <text evidence="1">The sequence shown here is derived from an EMBL/GenBank/DDBJ whole genome shotgun (WGS) entry which is preliminary data.</text>
</comment>
<protein>
    <submittedName>
        <fullName evidence="1">Uncharacterized protein</fullName>
    </submittedName>
</protein>
<reference evidence="1 2" key="1">
    <citation type="submission" date="2019-10" db="EMBL/GenBank/DDBJ databases">
        <title>New genus of Silvanigrellaceae.</title>
        <authorList>
            <person name="Pitt A."/>
            <person name="Hahn M.W."/>
        </authorList>
    </citation>
    <scope>NUCLEOTIDE SEQUENCE [LARGE SCALE GENOMIC DNA]</scope>
    <source>
        <strain evidence="1 2">33A1-SZDP</strain>
    </source>
</reference>